<evidence type="ECO:0000313" key="4">
    <source>
        <dbReference type="EMBL" id="MDR7135726.1"/>
    </source>
</evidence>
<feature type="region of interest" description="Disordered" evidence="1">
    <location>
        <begin position="237"/>
        <end position="260"/>
    </location>
</feature>
<name>A0ABU1WDN8_9GAMM</name>
<organism evidence="4 5">
    <name type="scientific">Lysobacter niastensis</name>
    <dbReference type="NCBI Taxonomy" id="380629"/>
    <lineage>
        <taxon>Bacteria</taxon>
        <taxon>Pseudomonadati</taxon>
        <taxon>Pseudomonadota</taxon>
        <taxon>Gammaproteobacteria</taxon>
        <taxon>Lysobacterales</taxon>
        <taxon>Lysobacteraceae</taxon>
        <taxon>Lysobacter</taxon>
    </lineage>
</organism>
<gene>
    <name evidence="4" type="ORF">J2X06_002944</name>
</gene>
<evidence type="ECO:0000256" key="2">
    <source>
        <dbReference type="SAM" id="Phobius"/>
    </source>
</evidence>
<dbReference type="RefSeq" id="WP_310063678.1">
    <property type="nucleotide sequence ID" value="NZ_JAVDVY010000003.1"/>
</dbReference>
<reference evidence="4 5" key="1">
    <citation type="submission" date="2023-07" db="EMBL/GenBank/DDBJ databases">
        <title>Sorghum-associated microbial communities from plants grown in Nebraska, USA.</title>
        <authorList>
            <person name="Schachtman D."/>
        </authorList>
    </citation>
    <scope>NUCLEOTIDE SEQUENCE [LARGE SCALE GENOMIC DNA]</scope>
    <source>
        <strain evidence="4 5">BE198</strain>
    </source>
</reference>
<evidence type="ECO:0000259" key="3">
    <source>
        <dbReference type="Pfam" id="PF05707"/>
    </source>
</evidence>
<evidence type="ECO:0000313" key="5">
    <source>
        <dbReference type="Proteomes" id="UP001251524"/>
    </source>
</evidence>
<keyword evidence="2" id="KW-1133">Transmembrane helix</keyword>
<dbReference type="Gene3D" id="3.40.50.300">
    <property type="entry name" value="P-loop containing nucleotide triphosphate hydrolases"/>
    <property type="match status" value="1"/>
</dbReference>
<feature type="transmembrane region" description="Helical" evidence="2">
    <location>
        <begin position="207"/>
        <end position="228"/>
    </location>
</feature>
<proteinExistence type="predicted"/>
<feature type="compositionally biased region" description="Low complexity" evidence="1">
    <location>
        <begin position="240"/>
        <end position="254"/>
    </location>
</feature>
<dbReference type="EMBL" id="JAVDVY010000003">
    <property type="protein sequence ID" value="MDR7135726.1"/>
    <property type="molecule type" value="Genomic_DNA"/>
</dbReference>
<protein>
    <recommendedName>
        <fullName evidence="3">Zona occludens toxin N-terminal domain-containing protein</fullName>
    </recommendedName>
</protein>
<comment type="caution">
    <text evidence="4">The sequence shown here is derived from an EMBL/GenBank/DDBJ whole genome shotgun (WGS) entry which is preliminary data.</text>
</comment>
<dbReference type="InterPro" id="IPR027417">
    <property type="entry name" value="P-loop_NTPase"/>
</dbReference>
<dbReference type="Proteomes" id="UP001251524">
    <property type="component" value="Unassembled WGS sequence"/>
</dbReference>
<keyword evidence="5" id="KW-1185">Reference proteome</keyword>
<keyword evidence="2" id="KW-0812">Transmembrane</keyword>
<feature type="domain" description="Zona occludens toxin N-terminal" evidence="3">
    <location>
        <begin position="3"/>
        <end position="197"/>
    </location>
</feature>
<evidence type="ECO:0000256" key="1">
    <source>
        <dbReference type="SAM" id="MobiDB-lite"/>
    </source>
</evidence>
<dbReference type="Pfam" id="PF05707">
    <property type="entry name" value="Zot"/>
    <property type="match status" value="1"/>
</dbReference>
<accession>A0ABU1WDN8</accession>
<sequence>MPIEVRTGKPGNGKTAFLMVDLMADVQKAERPIVASGIDGLQPGLATVLDDPTTWNDIDPAGPPECNCDKHPEPHAHVLRNGAKWYVDEAWKWFGHLQNAARQQNPAHVLALAEHRHRGIDMVWTTQGPSQLFPFARPLIAEHRHYVRRYNTSFVDVFKWEELQDEVKNPARREAGMRSTVSLPKQVFGTYKSASEHTMKAKIPLQVYAVPVMILAVIAMGWGVFSWLKPDADAQDNTGAGAAMESAAADPSQAVPGDRASAPKYATVDDYITAHKPRISTAPWTAPVFDDRSATSDPQLICMQAGAGEDVSGAHREESCSCRTEQGTPYKVTDAECRMIARQGAPYNPYRERGSQSTMGPAAGVGGAPPTAMAAPAAAVSPGSVIAGGQVSGYGAIGYGGGESAPR</sequence>
<keyword evidence="2" id="KW-0472">Membrane</keyword>
<dbReference type="InterPro" id="IPR008900">
    <property type="entry name" value="Zot_N"/>
</dbReference>